<name>A0A6A5SUP6_9PLEO</name>
<dbReference type="Pfam" id="PF20684">
    <property type="entry name" value="Fung_rhodopsin"/>
    <property type="match status" value="1"/>
</dbReference>
<evidence type="ECO:0000256" key="1">
    <source>
        <dbReference type="ARBA" id="ARBA00004141"/>
    </source>
</evidence>
<keyword evidence="3 6" id="KW-1133">Transmembrane helix</keyword>
<comment type="similarity">
    <text evidence="5">Belongs to the SAT4 family.</text>
</comment>
<sequence>MHNYSPSWFVLRSKATADIHYEALVPAVVFTTLAFLMVALRWCSRICSRSGKIEAEDYFVTVALVKFSIDGTQLKNIDDPQSSLPTMLKLVFAQSILYHLASNLVRASFALQYIRLFSLIPPIIWTCYLLFVLIFGTATWGIFGNVFLCNPVQSYWDLTISGTCMNKENHFWSTSIIGIVLDFAIWMLPIPVVGRLKLPRRQKTGLLIVFGLGGFVCIIAILRLVLVYDATHRNQVTKSGTYALIFSSIEVNIAIMCASLLVMKPLFARFMPSIVSEQPMSASEDRRICRALTGLHLLNSGTGIDEEKSDDGRRDTLVDGGDVLGRMATPKERRNLRKGLGRNWRHTM</sequence>
<evidence type="ECO:0000256" key="4">
    <source>
        <dbReference type="ARBA" id="ARBA00023136"/>
    </source>
</evidence>
<feature type="transmembrane region" description="Helical" evidence="6">
    <location>
        <begin position="23"/>
        <end position="43"/>
    </location>
</feature>
<keyword evidence="9" id="KW-1185">Reference proteome</keyword>
<feature type="transmembrane region" description="Helical" evidence="6">
    <location>
        <begin position="171"/>
        <end position="193"/>
    </location>
</feature>
<accession>A0A6A5SUP6</accession>
<dbReference type="InterPro" id="IPR052337">
    <property type="entry name" value="SAT4-like"/>
</dbReference>
<gene>
    <name evidence="8" type="ORF">EJ02DRAFT_345713</name>
</gene>
<evidence type="ECO:0000259" key="7">
    <source>
        <dbReference type="Pfam" id="PF20684"/>
    </source>
</evidence>
<protein>
    <recommendedName>
        <fullName evidence="7">Rhodopsin domain-containing protein</fullName>
    </recommendedName>
</protein>
<feature type="transmembrane region" description="Helical" evidence="6">
    <location>
        <begin position="240"/>
        <end position="263"/>
    </location>
</feature>
<dbReference type="AlphaFoldDB" id="A0A6A5SUP6"/>
<evidence type="ECO:0000256" key="3">
    <source>
        <dbReference type="ARBA" id="ARBA00022989"/>
    </source>
</evidence>
<organism evidence="8 9">
    <name type="scientific">Clathrospora elynae</name>
    <dbReference type="NCBI Taxonomy" id="706981"/>
    <lineage>
        <taxon>Eukaryota</taxon>
        <taxon>Fungi</taxon>
        <taxon>Dikarya</taxon>
        <taxon>Ascomycota</taxon>
        <taxon>Pezizomycotina</taxon>
        <taxon>Dothideomycetes</taxon>
        <taxon>Pleosporomycetidae</taxon>
        <taxon>Pleosporales</taxon>
        <taxon>Diademaceae</taxon>
        <taxon>Clathrospora</taxon>
    </lineage>
</organism>
<feature type="transmembrane region" description="Helical" evidence="6">
    <location>
        <begin position="116"/>
        <end position="143"/>
    </location>
</feature>
<evidence type="ECO:0000256" key="6">
    <source>
        <dbReference type="SAM" id="Phobius"/>
    </source>
</evidence>
<dbReference type="PANTHER" id="PTHR33048:SF47">
    <property type="entry name" value="INTEGRAL MEMBRANE PROTEIN-RELATED"/>
    <property type="match status" value="1"/>
</dbReference>
<dbReference type="GO" id="GO:0016020">
    <property type="term" value="C:membrane"/>
    <property type="evidence" value="ECO:0007669"/>
    <property type="project" value="UniProtKB-SubCell"/>
</dbReference>
<keyword evidence="4 6" id="KW-0472">Membrane</keyword>
<evidence type="ECO:0000313" key="8">
    <source>
        <dbReference type="EMBL" id="KAF1942306.1"/>
    </source>
</evidence>
<evidence type="ECO:0000256" key="5">
    <source>
        <dbReference type="ARBA" id="ARBA00038359"/>
    </source>
</evidence>
<comment type="subcellular location">
    <subcellularLocation>
        <location evidence="1">Membrane</location>
        <topology evidence="1">Multi-pass membrane protein</topology>
    </subcellularLocation>
</comment>
<evidence type="ECO:0000313" key="9">
    <source>
        <dbReference type="Proteomes" id="UP000800038"/>
    </source>
</evidence>
<dbReference type="EMBL" id="ML976036">
    <property type="protein sequence ID" value="KAF1942306.1"/>
    <property type="molecule type" value="Genomic_DNA"/>
</dbReference>
<keyword evidence="2 6" id="KW-0812">Transmembrane</keyword>
<dbReference type="PANTHER" id="PTHR33048">
    <property type="entry name" value="PTH11-LIKE INTEGRAL MEMBRANE PROTEIN (AFU_ORTHOLOGUE AFUA_5G11245)"/>
    <property type="match status" value="1"/>
</dbReference>
<dbReference type="InterPro" id="IPR049326">
    <property type="entry name" value="Rhodopsin_dom_fungi"/>
</dbReference>
<reference evidence="8" key="1">
    <citation type="journal article" date="2020" name="Stud. Mycol.">
        <title>101 Dothideomycetes genomes: a test case for predicting lifestyles and emergence of pathogens.</title>
        <authorList>
            <person name="Haridas S."/>
            <person name="Albert R."/>
            <person name="Binder M."/>
            <person name="Bloem J."/>
            <person name="Labutti K."/>
            <person name="Salamov A."/>
            <person name="Andreopoulos B."/>
            <person name="Baker S."/>
            <person name="Barry K."/>
            <person name="Bills G."/>
            <person name="Bluhm B."/>
            <person name="Cannon C."/>
            <person name="Castanera R."/>
            <person name="Culley D."/>
            <person name="Daum C."/>
            <person name="Ezra D."/>
            <person name="Gonzalez J."/>
            <person name="Henrissat B."/>
            <person name="Kuo A."/>
            <person name="Liang C."/>
            <person name="Lipzen A."/>
            <person name="Lutzoni F."/>
            <person name="Magnuson J."/>
            <person name="Mondo S."/>
            <person name="Nolan M."/>
            <person name="Ohm R."/>
            <person name="Pangilinan J."/>
            <person name="Park H.-J."/>
            <person name="Ramirez L."/>
            <person name="Alfaro M."/>
            <person name="Sun H."/>
            <person name="Tritt A."/>
            <person name="Yoshinaga Y."/>
            <person name="Zwiers L.-H."/>
            <person name="Turgeon B."/>
            <person name="Goodwin S."/>
            <person name="Spatafora J."/>
            <person name="Crous P."/>
            <person name="Grigoriev I."/>
        </authorList>
    </citation>
    <scope>NUCLEOTIDE SEQUENCE</scope>
    <source>
        <strain evidence="8">CBS 161.51</strain>
    </source>
</reference>
<dbReference type="Proteomes" id="UP000800038">
    <property type="component" value="Unassembled WGS sequence"/>
</dbReference>
<feature type="domain" description="Rhodopsin" evidence="7">
    <location>
        <begin position="40"/>
        <end position="269"/>
    </location>
</feature>
<proteinExistence type="inferred from homology"/>
<evidence type="ECO:0000256" key="2">
    <source>
        <dbReference type="ARBA" id="ARBA00022692"/>
    </source>
</evidence>
<dbReference type="OrthoDB" id="444631at2759"/>
<feature type="transmembrane region" description="Helical" evidence="6">
    <location>
        <begin position="205"/>
        <end position="228"/>
    </location>
</feature>